<sequence>MRDPSQKLKLRLFLFFLLLPLLTFSLFVLVLIFFEDLERIYGISSYLVIFSYSILIFLAIKAGLLQFRSLRPNLSLKRFFFGIALGLILFLVFFIEKVILQDYSPSPHRGIYLLSAVVFAPLLEEIFSKKILFNNLLKIFRSKVLAISIVAVYFAILHYPNLMLTHFIIGFMTTVVYFRNRDLWQVVVIHAVYNLCVVLLNEPFLRNLFF</sequence>
<evidence type="ECO:0000259" key="2">
    <source>
        <dbReference type="Pfam" id="PF02517"/>
    </source>
</evidence>
<keyword evidence="1" id="KW-0472">Membrane</keyword>
<proteinExistence type="predicted"/>
<feature type="transmembrane region" description="Helical" evidence="1">
    <location>
        <begin position="46"/>
        <end position="67"/>
    </location>
</feature>
<feature type="transmembrane region" description="Helical" evidence="1">
    <location>
        <begin position="183"/>
        <end position="200"/>
    </location>
</feature>
<feature type="transmembrane region" description="Helical" evidence="1">
    <location>
        <begin position="12"/>
        <end position="34"/>
    </location>
</feature>
<comment type="caution">
    <text evidence="3">The sequence shown here is derived from an EMBL/GenBank/DDBJ whole genome shotgun (WGS) entry which is preliminary data.</text>
</comment>
<feature type="transmembrane region" description="Helical" evidence="1">
    <location>
        <begin position="111"/>
        <end position="127"/>
    </location>
</feature>
<evidence type="ECO:0000256" key="1">
    <source>
        <dbReference type="SAM" id="Phobius"/>
    </source>
</evidence>
<accession>A0ABW5IXK9</accession>
<evidence type="ECO:0000313" key="4">
    <source>
        <dbReference type="Proteomes" id="UP001597468"/>
    </source>
</evidence>
<dbReference type="GO" id="GO:0016787">
    <property type="term" value="F:hydrolase activity"/>
    <property type="evidence" value="ECO:0007669"/>
    <property type="project" value="UniProtKB-KW"/>
</dbReference>
<keyword evidence="1" id="KW-0812">Transmembrane</keyword>
<keyword evidence="1" id="KW-1133">Transmembrane helix</keyword>
<dbReference type="EMBL" id="JBHULT010000008">
    <property type="protein sequence ID" value="MFD2518191.1"/>
    <property type="molecule type" value="Genomic_DNA"/>
</dbReference>
<reference evidence="4" key="1">
    <citation type="journal article" date="2019" name="Int. J. Syst. Evol. Microbiol.">
        <title>The Global Catalogue of Microorganisms (GCM) 10K type strain sequencing project: providing services to taxonomists for standard genome sequencing and annotation.</title>
        <authorList>
            <consortium name="The Broad Institute Genomics Platform"/>
            <consortium name="The Broad Institute Genome Sequencing Center for Infectious Disease"/>
            <person name="Wu L."/>
            <person name="Ma J."/>
        </authorList>
    </citation>
    <scope>NUCLEOTIDE SEQUENCE [LARGE SCALE GENOMIC DNA]</scope>
    <source>
        <strain evidence="4">KCTC 42585</strain>
    </source>
</reference>
<dbReference type="InterPro" id="IPR003675">
    <property type="entry name" value="Rce1/LyrA-like_dom"/>
</dbReference>
<dbReference type="RefSeq" id="WP_380751811.1">
    <property type="nucleotide sequence ID" value="NZ_JBHULT010000008.1"/>
</dbReference>
<protein>
    <submittedName>
        <fullName evidence="3">CPBP family intramembrane glutamic endopeptidase</fullName>
        <ecNumber evidence="3">3.4.-.-</ecNumber>
    </submittedName>
</protein>
<keyword evidence="4" id="KW-1185">Reference proteome</keyword>
<feature type="transmembrane region" description="Helical" evidence="1">
    <location>
        <begin position="79"/>
        <end position="99"/>
    </location>
</feature>
<dbReference type="Proteomes" id="UP001597468">
    <property type="component" value="Unassembled WGS sequence"/>
</dbReference>
<dbReference type="EC" id="3.4.-.-" evidence="3"/>
<name>A0ABW5IXK9_9FLAO</name>
<keyword evidence="3" id="KW-0378">Hydrolase</keyword>
<evidence type="ECO:0000313" key="3">
    <source>
        <dbReference type="EMBL" id="MFD2518191.1"/>
    </source>
</evidence>
<organism evidence="3 4">
    <name type="scientific">Salinimicrobium flavum</name>
    <dbReference type="NCBI Taxonomy" id="1737065"/>
    <lineage>
        <taxon>Bacteria</taxon>
        <taxon>Pseudomonadati</taxon>
        <taxon>Bacteroidota</taxon>
        <taxon>Flavobacteriia</taxon>
        <taxon>Flavobacteriales</taxon>
        <taxon>Flavobacteriaceae</taxon>
        <taxon>Salinimicrobium</taxon>
    </lineage>
</organism>
<gene>
    <name evidence="3" type="ORF">ACFSTG_09835</name>
</gene>
<dbReference type="Pfam" id="PF02517">
    <property type="entry name" value="Rce1-like"/>
    <property type="match status" value="1"/>
</dbReference>
<feature type="domain" description="CAAX prenyl protease 2/Lysostaphin resistance protein A-like" evidence="2">
    <location>
        <begin position="111"/>
        <end position="195"/>
    </location>
</feature>